<dbReference type="EMBL" id="BKCJ010005981">
    <property type="protein sequence ID" value="GEU69692.1"/>
    <property type="molecule type" value="Genomic_DNA"/>
</dbReference>
<dbReference type="GO" id="GO:0000725">
    <property type="term" value="P:recombinational repair"/>
    <property type="evidence" value="ECO:0007669"/>
    <property type="project" value="InterPro"/>
</dbReference>
<organism evidence="2">
    <name type="scientific">Tanacetum cinerariifolium</name>
    <name type="common">Dalmatian daisy</name>
    <name type="synonym">Chrysanthemum cinerariifolium</name>
    <dbReference type="NCBI Taxonomy" id="118510"/>
    <lineage>
        <taxon>Eukaryota</taxon>
        <taxon>Viridiplantae</taxon>
        <taxon>Streptophyta</taxon>
        <taxon>Embryophyta</taxon>
        <taxon>Tracheophyta</taxon>
        <taxon>Spermatophyta</taxon>
        <taxon>Magnoliopsida</taxon>
        <taxon>eudicotyledons</taxon>
        <taxon>Gunneridae</taxon>
        <taxon>Pentapetalae</taxon>
        <taxon>asterids</taxon>
        <taxon>campanulids</taxon>
        <taxon>Asterales</taxon>
        <taxon>Asteraceae</taxon>
        <taxon>Asteroideae</taxon>
        <taxon>Anthemideae</taxon>
        <taxon>Anthemidinae</taxon>
        <taxon>Tanacetum</taxon>
    </lineage>
</organism>
<dbReference type="PANTHER" id="PTHR14523:SF1">
    <property type="entry name" value="HOMOLOGOUS RECOMBINATION OB-FOLD PROTEIN"/>
    <property type="match status" value="1"/>
</dbReference>
<feature type="compositionally biased region" description="Low complexity" evidence="1">
    <location>
        <begin position="28"/>
        <end position="40"/>
    </location>
</feature>
<name>A0A6L2MAI8_TANCI</name>
<proteinExistence type="predicted"/>
<evidence type="ECO:0000256" key="1">
    <source>
        <dbReference type="SAM" id="MobiDB-lite"/>
    </source>
</evidence>
<feature type="region of interest" description="Disordered" evidence="1">
    <location>
        <begin position="18"/>
        <end position="40"/>
    </location>
</feature>
<accession>A0A6L2MAI8</accession>
<reference evidence="2" key="1">
    <citation type="journal article" date="2019" name="Sci. Rep.">
        <title>Draft genome of Tanacetum cinerariifolium, the natural source of mosquito coil.</title>
        <authorList>
            <person name="Yamashiro T."/>
            <person name="Shiraishi A."/>
            <person name="Satake H."/>
            <person name="Nakayama K."/>
        </authorList>
    </citation>
    <scope>NUCLEOTIDE SEQUENCE</scope>
</reference>
<comment type="caution">
    <text evidence="2">The sequence shown here is derived from an EMBL/GenBank/DDBJ whole genome shotgun (WGS) entry which is preliminary data.</text>
</comment>
<dbReference type="PANTHER" id="PTHR14523">
    <property type="entry name" value="UNCHARACTERIZED PROTEIN C17ORF53 HOMOLOG"/>
    <property type="match status" value="1"/>
</dbReference>
<gene>
    <name evidence="2" type="ORF">Tci_041670</name>
</gene>
<evidence type="ECO:0000313" key="2">
    <source>
        <dbReference type="EMBL" id="GEU69692.1"/>
    </source>
</evidence>
<dbReference type="AlphaFoldDB" id="A0A6L2MAI8"/>
<dbReference type="InterPro" id="IPR028045">
    <property type="entry name" value="HROB"/>
</dbReference>
<protein>
    <submittedName>
        <fullName evidence="2">Uncharacterized protein</fullName>
    </submittedName>
</protein>
<sequence length="226" mass="25076">MSQQNIHQNATRSLLYHNKPAPQHNIGSSSSPPNMNLPSYPIHPFGGENAVRIMPGPAGILQAAKLCKTTEIMEGSHNCEMPTREYVRKITEEASEDDHFTYDPWHSAVQYVAVEGSIIIGCFGDTKTFCKNGKLENVVAVIKSCTPNVLGDLTVTLKDLSGAVLILRNVSVFSPKSLGRYLSITLKTLLRFSIRIHQVWSQVLAHQGKVQKDLKNVICMKNYETL</sequence>